<evidence type="ECO:0000256" key="2">
    <source>
        <dbReference type="ARBA" id="ARBA00019059"/>
    </source>
</evidence>
<dbReference type="Proteomes" id="UP000776276">
    <property type="component" value="Unassembled WGS sequence"/>
</dbReference>
<evidence type="ECO:0000259" key="18">
    <source>
        <dbReference type="PROSITE" id="PS50045"/>
    </source>
</evidence>
<keyword evidence="13" id="KW-0535">Nitrogen fixation</keyword>
<proteinExistence type="predicted"/>
<dbReference type="InterPro" id="IPR002078">
    <property type="entry name" value="Sigma_54_int"/>
</dbReference>
<dbReference type="InterPro" id="IPR003593">
    <property type="entry name" value="AAA+_ATPase"/>
</dbReference>
<evidence type="ECO:0000256" key="1">
    <source>
        <dbReference type="ARBA" id="ARBA00004496"/>
    </source>
</evidence>
<evidence type="ECO:0000313" key="21">
    <source>
        <dbReference type="Proteomes" id="UP000776276"/>
    </source>
</evidence>
<evidence type="ECO:0000256" key="16">
    <source>
        <dbReference type="ARBA" id="ARBA00043886"/>
    </source>
</evidence>
<gene>
    <name evidence="20" type="ORF">KOF26_01375</name>
</gene>
<evidence type="ECO:0000256" key="5">
    <source>
        <dbReference type="ARBA" id="ARBA00022553"/>
    </source>
</evidence>
<protein>
    <recommendedName>
        <fullName evidence="2">DNA-binding transcriptional regulator NtrC</fullName>
    </recommendedName>
    <alternativeName>
        <fullName evidence="14">Nitrogen regulation protein NR(I)</fullName>
    </alternativeName>
    <alternativeName>
        <fullName evidence="15">Nitrogen regulator I</fullName>
    </alternativeName>
</protein>
<dbReference type="SMART" id="SM00382">
    <property type="entry name" value="AAA"/>
    <property type="match status" value="1"/>
</dbReference>
<evidence type="ECO:0000256" key="15">
    <source>
        <dbReference type="ARBA" id="ARBA00031910"/>
    </source>
</evidence>
<evidence type="ECO:0000313" key="20">
    <source>
        <dbReference type="EMBL" id="MBU3076501.1"/>
    </source>
</evidence>
<feature type="modified residue" description="4-aspartylphosphate" evidence="17">
    <location>
        <position position="59"/>
    </location>
</feature>
<keyword evidence="6" id="KW-0547">Nucleotide-binding</keyword>
<evidence type="ECO:0000256" key="10">
    <source>
        <dbReference type="ARBA" id="ARBA00023125"/>
    </source>
</evidence>
<evidence type="ECO:0000256" key="14">
    <source>
        <dbReference type="ARBA" id="ARBA00029881"/>
    </source>
</evidence>
<keyword evidence="8" id="KW-0902">Two-component regulatory system</keyword>
<dbReference type="PROSITE" id="PS50110">
    <property type="entry name" value="RESPONSE_REGULATORY"/>
    <property type="match status" value="1"/>
</dbReference>
<dbReference type="PANTHER" id="PTHR32071:SF95">
    <property type="entry name" value="DNA-BINDING TRANSCRIPTIONAL REGULATOR NTRC"/>
    <property type="match status" value="1"/>
</dbReference>
<sequence length="471" mass="50098">MAGIRTRTLLLVDDEPAQVRLVTAMAARAGWRTIAVPDGRKAIGLIADRLEPVDAVLIDVWRPAESGAALVRDIRARWPQLPIVMLTAQPSIALAVEAMRAGASDFLIKPIAPDRLFAALEGASFADQAEGELRPLAEKTIESLGFDEIVGSAPAFRTAMAVAAKAARSRLPVLIEGEAGSGKELIARAIHAASARGRRQPVLVECAALSPTHAESEIFGHERDAFAGAFQSSPGRIAYAEGGTLILGEPATLSDAAQARLLTLLEDGLVTPVGGRNARCVDVRVIALAERPLSQAVAAGRLRPELAERLATIQIRVPSLRQRAGDVPALARHLLSRISRKPGMRGLGLTDEALALLTTHSWPGNVRQLHDALFRAALDAEGDVLTIADFPQVARAATVTADAAVPLAIAGGIELYERDGHIRRLEAIEADIIRLAIGHYEGRMSEVARRLGIGRSTLYRKLVELGLDSAA</sequence>
<evidence type="ECO:0000256" key="9">
    <source>
        <dbReference type="ARBA" id="ARBA00023015"/>
    </source>
</evidence>
<feature type="domain" description="Response regulatory" evidence="19">
    <location>
        <begin position="8"/>
        <end position="124"/>
    </location>
</feature>
<dbReference type="Pfam" id="PF02954">
    <property type="entry name" value="HTH_8"/>
    <property type="match status" value="1"/>
</dbReference>
<evidence type="ECO:0000256" key="7">
    <source>
        <dbReference type="ARBA" id="ARBA00022840"/>
    </source>
</evidence>
<keyword evidence="10" id="KW-0238">DNA-binding</keyword>
<evidence type="ECO:0000256" key="3">
    <source>
        <dbReference type="ARBA" id="ARBA00022490"/>
    </source>
</evidence>
<name>A0ABS6BDV1_9SPHN</name>
<evidence type="ECO:0000259" key="19">
    <source>
        <dbReference type="PROSITE" id="PS50110"/>
    </source>
</evidence>
<evidence type="ECO:0000256" key="6">
    <source>
        <dbReference type="ARBA" id="ARBA00022741"/>
    </source>
</evidence>
<evidence type="ECO:0000256" key="17">
    <source>
        <dbReference type="PROSITE-ProRule" id="PRU00169"/>
    </source>
</evidence>
<dbReference type="RefSeq" id="WP_216319895.1">
    <property type="nucleotide sequence ID" value="NZ_JAHKRT010000001.1"/>
</dbReference>
<evidence type="ECO:0000256" key="8">
    <source>
        <dbReference type="ARBA" id="ARBA00023012"/>
    </source>
</evidence>
<dbReference type="EMBL" id="JAHKRT010000001">
    <property type="protein sequence ID" value="MBU3076501.1"/>
    <property type="molecule type" value="Genomic_DNA"/>
</dbReference>
<dbReference type="Pfam" id="PF00158">
    <property type="entry name" value="Sigma54_activat"/>
    <property type="match status" value="1"/>
</dbReference>
<comment type="caution">
    <text evidence="20">The sequence shown here is derived from an EMBL/GenBank/DDBJ whole genome shotgun (WGS) entry which is preliminary data.</text>
</comment>
<keyword evidence="4" id="KW-0678">Repressor</keyword>
<keyword evidence="5 17" id="KW-0597">Phosphoprotein</keyword>
<keyword evidence="21" id="KW-1185">Reference proteome</keyword>
<dbReference type="Pfam" id="PF00072">
    <property type="entry name" value="Response_reg"/>
    <property type="match status" value="1"/>
</dbReference>
<dbReference type="InterPro" id="IPR002197">
    <property type="entry name" value="HTH_Fis"/>
</dbReference>
<feature type="domain" description="Sigma-54 factor interaction" evidence="18">
    <location>
        <begin position="149"/>
        <end position="378"/>
    </location>
</feature>
<dbReference type="SMART" id="SM00448">
    <property type="entry name" value="REC"/>
    <property type="match status" value="1"/>
</dbReference>
<organism evidence="20 21">
    <name type="scientific">Sphingomonas quercus</name>
    <dbReference type="NCBI Taxonomy" id="2842451"/>
    <lineage>
        <taxon>Bacteria</taxon>
        <taxon>Pseudomonadati</taxon>
        <taxon>Pseudomonadota</taxon>
        <taxon>Alphaproteobacteria</taxon>
        <taxon>Sphingomonadales</taxon>
        <taxon>Sphingomonadaceae</taxon>
        <taxon>Sphingomonas</taxon>
    </lineage>
</organism>
<evidence type="ECO:0000256" key="4">
    <source>
        <dbReference type="ARBA" id="ARBA00022491"/>
    </source>
</evidence>
<evidence type="ECO:0000256" key="13">
    <source>
        <dbReference type="ARBA" id="ARBA00023231"/>
    </source>
</evidence>
<dbReference type="PANTHER" id="PTHR32071">
    <property type="entry name" value="TRANSCRIPTIONAL REGULATORY PROTEIN"/>
    <property type="match status" value="1"/>
</dbReference>
<evidence type="ECO:0000256" key="11">
    <source>
        <dbReference type="ARBA" id="ARBA00023159"/>
    </source>
</evidence>
<dbReference type="Pfam" id="PF25601">
    <property type="entry name" value="AAA_lid_14"/>
    <property type="match status" value="1"/>
</dbReference>
<keyword evidence="3" id="KW-0963">Cytoplasm</keyword>
<dbReference type="CDD" id="cd00156">
    <property type="entry name" value="REC"/>
    <property type="match status" value="1"/>
</dbReference>
<keyword evidence="12" id="KW-0804">Transcription</keyword>
<reference evidence="20 21" key="1">
    <citation type="submission" date="2021-06" db="EMBL/GenBank/DDBJ databases">
        <title>Sphingomonas sp. XMGL2, whole genome shotgun sequencing project.</title>
        <authorList>
            <person name="Zhao G."/>
            <person name="Shen L."/>
        </authorList>
    </citation>
    <scope>NUCLEOTIDE SEQUENCE [LARGE SCALE GENOMIC DNA]</scope>
    <source>
        <strain evidence="20 21">XMGL2</strain>
    </source>
</reference>
<accession>A0ABS6BDV1</accession>
<evidence type="ECO:0000256" key="12">
    <source>
        <dbReference type="ARBA" id="ARBA00023163"/>
    </source>
</evidence>
<dbReference type="PROSITE" id="PS50045">
    <property type="entry name" value="SIGMA54_INTERACT_4"/>
    <property type="match status" value="1"/>
</dbReference>
<dbReference type="CDD" id="cd00009">
    <property type="entry name" value="AAA"/>
    <property type="match status" value="1"/>
</dbReference>
<comment type="subcellular location">
    <subcellularLocation>
        <location evidence="1">Cytoplasm</location>
    </subcellularLocation>
</comment>
<dbReference type="InterPro" id="IPR058031">
    <property type="entry name" value="AAA_lid_NorR"/>
</dbReference>
<keyword evidence="9" id="KW-0805">Transcription regulation</keyword>
<keyword evidence="7" id="KW-0067">ATP-binding</keyword>
<keyword evidence="11" id="KW-0010">Activator</keyword>
<dbReference type="InterPro" id="IPR001789">
    <property type="entry name" value="Sig_transdc_resp-reg_receiver"/>
</dbReference>
<comment type="function">
    <text evidence="16">Member of the two-component regulatory system NtrB/NtrC, which controls expression of the nitrogen-regulated (ntr) genes in response to nitrogen limitation. Phosphorylated NtrC binds directly to DNA and stimulates the formation of open promoter-sigma54-RNA polymerase complexes.</text>
</comment>